<keyword evidence="3" id="KW-1185">Reference proteome</keyword>
<dbReference type="PANTHER" id="PTHR21248">
    <property type="entry name" value="CARDIOLIPIN SYNTHASE"/>
    <property type="match status" value="1"/>
</dbReference>
<evidence type="ECO:0000313" key="3">
    <source>
        <dbReference type="Proteomes" id="UP000595636"/>
    </source>
</evidence>
<feature type="domain" description="PLD phosphodiesterase" evidence="1">
    <location>
        <begin position="186"/>
        <end position="213"/>
    </location>
</feature>
<dbReference type="GO" id="GO:0032049">
    <property type="term" value="P:cardiolipin biosynthetic process"/>
    <property type="evidence" value="ECO:0007669"/>
    <property type="project" value="UniProtKB-ARBA"/>
</dbReference>
<dbReference type="Gene3D" id="3.30.870.10">
    <property type="entry name" value="Endonuclease Chain A"/>
    <property type="match status" value="1"/>
</dbReference>
<dbReference type="KEGG" id="slf:JEQ17_32650"/>
<organism evidence="2 3">
    <name type="scientific">Streptomyces liliifuscus</name>
    <dbReference type="NCBI Taxonomy" id="2797636"/>
    <lineage>
        <taxon>Bacteria</taxon>
        <taxon>Bacillati</taxon>
        <taxon>Actinomycetota</taxon>
        <taxon>Actinomycetes</taxon>
        <taxon>Kitasatosporales</taxon>
        <taxon>Streptomycetaceae</taxon>
        <taxon>Streptomyces</taxon>
    </lineage>
</organism>
<evidence type="ECO:0000259" key="1">
    <source>
        <dbReference type="PROSITE" id="PS50035"/>
    </source>
</evidence>
<gene>
    <name evidence="2" type="ORF">JEQ17_32650</name>
</gene>
<protein>
    <submittedName>
        <fullName evidence="2">Phospholipase</fullName>
    </submittedName>
</protein>
<dbReference type="Pfam" id="PF13091">
    <property type="entry name" value="PLDc_2"/>
    <property type="match status" value="1"/>
</dbReference>
<dbReference type="Proteomes" id="UP000595636">
    <property type="component" value="Chromosome"/>
</dbReference>
<dbReference type="PANTHER" id="PTHR21248:SF22">
    <property type="entry name" value="PHOSPHOLIPASE D"/>
    <property type="match status" value="1"/>
</dbReference>
<name>A0A7T7KZG7_9ACTN</name>
<dbReference type="PROSITE" id="PS50035">
    <property type="entry name" value="PLD"/>
    <property type="match status" value="1"/>
</dbReference>
<accession>A0A7T7KZG7</accession>
<dbReference type="EMBL" id="CP066831">
    <property type="protein sequence ID" value="QQM43667.1"/>
    <property type="molecule type" value="Genomic_DNA"/>
</dbReference>
<dbReference type="InterPro" id="IPR001736">
    <property type="entry name" value="PLipase_D/transphosphatidylase"/>
</dbReference>
<dbReference type="InterPro" id="IPR025202">
    <property type="entry name" value="PLD-like_dom"/>
</dbReference>
<evidence type="ECO:0000313" key="2">
    <source>
        <dbReference type="EMBL" id="QQM43667.1"/>
    </source>
</evidence>
<dbReference type="RefSeq" id="WP_200398594.1">
    <property type="nucleotide sequence ID" value="NZ_CP066831.1"/>
</dbReference>
<dbReference type="InterPro" id="IPR047955">
    <property type="entry name" value="DrmC-like"/>
</dbReference>
<proteinExistence type="predicted"/>
<dbReference type="GO" id="GO:0030572">
    <property type="term" value="F:phosphatidyltransferase activity"/>
    <property type="evidence" value="ECO:0007669"/>
    <property type="project" value="UniProtKB-ARBA"/>
</dbReference>
<dbReference type="SUPFAM" id="SSF56024">
    <property type="entry name" value="Phospholipase D/nuclease"/>
    <property type="match status" value="1"/>
</dbReference>
<dbReference type="SMART" id="SM00155">
    <property type="entry name" value="PLDc"/>
    <property type="match status" value="1"/>
</dbReference>
<sequence>MDEATAARRLGQLLTGTEAKDIADRLADGDTLTTALKVIAVGHRAECRGLLELLGTDAATRTAAETRRILALRAIEGARALPTALTPLWTMPGHLAQSGPLTSSVPQLVDSARRSITCSTFNFQRTSGLWTSLRRTAQRGDLAVRVYLDAKAADGNGQRAWGPSSTDVAEQLSPAEIWRTKTFDGKYVRNHAKFLIIDHHLLLVTSANFSWSAENANVEFGVLVDNPNLAEAVERELFETQETLYERVVAT</sequence>
<dbReference type="NCBIfam" id="NF038319">
    <property type="entry name" value="DISARM_DrmC_I"/>
    <property type="match status" value="1"/>
</dbReference>
<reference evidence="2 3" key="1">
    <citation type="submission" date="2020-12" db="EMBL/GenBank/DDBJ databases">
        <title>A novel species.</title>
        <authorList>
            <person name="Li K."/>
        </authorList>
    </citation>
    <scope>NUCLEOTIDE SEQUENCE [LARGE SCALE GENOMIC DNA]</scope>
    <source>
        <strain evidence="2 3">ZYC-3</strain>
    </source>
</reference>
<dbReference type="AlphaFoldDB" id="A0A7T7KZG7"/>